<keyword evidence="2" id="KW-0418">Kinase</keyword>
<organism evidence="2 3">
    <name type="scientific">Puccinia graminis f. sp. tritici</name>
    <dbReference type="NCBI Taxonomy" id="56615"/>
    <lineage>
        <taxon>Eukaryota</taxon>
        <taxon>Fungi</taxon>
        <taxon>Dikarya</taxon>
        <taxon>Basidiomycota</taxon>
        <taxon>Pucciniomycotina</taxon>
        <taxon>Pucciniomycetes</taxon>
        <taxon>Pucciniales</taxon>
        <taxon>Pucciniaceae</taxon>
        <taxon>Puccinia</taxon>
    </lineage>
</organism>
<evidence type="ECO:0000256" key="1">
    <source>
        <dbReference type="SAM" id="MobiDB-lite"/>
    </source>
</evidence>
<evidence type="ECO:0000313" key="3">
    <source>
        <dbReference type="Proteomes" id="UP000325313"/>
    </source>
</evidence>
<keyword evidence="2" id="KW-0808">Transferase</keyword>
<dbReference type="GO" id="GO:0016301">
    <property type="term" value="F:kinase activity"/>
    <property type="evidence" value="ECO:0007669"/>
    <property type="project" value="UniProtKB-KW"/>
</dbReference>
<sequence length="74" mass="8398">MTVFFPMIDFYVLIHDWWELGNPPQSIDKIQCIPEKTLYHSALPSLRQSINQNSTRSLSSDHQSTQACTASTTA</sequence>
<dbReference type="EMBL" id="VDEP01000003">
    <property type="protein sequence ID" value="KAA1138134.1"/>
    <property type="molecule type" value="Genomic_DNA"/>
</dbReference>
<gene>
    <name evidence="2" type="primary">HXK1_5</name>
    <name evidence="2" type="ORF">PGTUg99_004748</name>
</gene>
<protein>
    <submittedName>
        <fullName evidence="2">Hexokinase A</fullName>
    </submittedName>
</protein>
<comment type="caution">
    <text evidence="2">The sequence shown here is derived from an EMBL/GenBank/DDBJ whole genome shotgun (WGS) entry which is preliminary data.</text>
</comment>
<accession>A0A5B0SNF5</accession>
<reference evidence="2 3" key="1">
    <citation type="submission" date="2019-05" db="EMBL/GenBank/DDBJ databases">
        <title>Emergence of the Ug99 lineage of the wheat stem rust pathogen through somatic hybridization.</title>
        <authorList>
            <person name="Li F."/>
            <person name="Upadhyaya N.M."/>
            <person name="Sperschneider J."/>
            <person name="Matny O."/>
            <person name="Nguyen-Phuc H."/>
            <person name="Mago R."/>
            <person name="Raley C."/>
            <person name="Miller M.E."/>
            <person name="Silverstein K.A.T."/>
            <person name="Henningsen E."/>
            <person name="Hirsch C.D."/>
            <person name="Visser B."/>
            <person name="Pretorius Z.A."/>
            <person name="Steffenson B.J."/>
            <person name="Schwessinger B."/>
            <person name="Dodds P.N."/>
            <person name="Figueroa M."/>
        </authorList>
    </citation>
    <scope>NUCLEOTIDE SEQUENCE [LARGE SCALE GENOMIC DNA]</scope>
    <source>
        <strain evidence="2 3">Ug99</strain>
    </source>
</reference>
<name>A0A5B0SNF5_PUCGR</name>
<evidence type="ECO:0000313" key="2">
    <source>
        <dbReference type="EMBL" id="KAA1138134.1"/>
    </source>
</evidence>
<dbReference type="AlphaFoldDB" id="A0A5B0SNF5"/>
<dbReference type="Proteomes" id="UP000325313">
    <property type="component" value="Unassembled WGS sequence"/>
</dbReference>
<feature type="region of interest" description="Disordered" evidence="1">
    <location>
        <begin position="51"/>
        <end position="74"/>
    </location>
</feature>
<feature type="compositionally biased region" description="Low complexity" evidence="1">
    <location>
        <begin position="63"/>
        <end position="74"/>
    </location>
</feature>
<proteinExistence type="predicted"/>
<feature type="compositionally biased region" description="Polar residues" evidence="1">
    <location>
        <begin position="51"/>
        <end position="62"/>
    </location>
</feature>